<feature type="region of interest" description="Disordered" evidence="2">
    <location>
        <begin position="301"/>
        <end position="324"/>
    </location>
</feature>
<accession>A0ABD2ZQJ4</accession>
<evidence type="ECO:0000256" key="1">
    <source>
        <dbReference type="SAM" id="Coils"/>
    </source>
</evidence>
<dbReference type="InterPro" id="IPR004252">
    <property type="entry name" value="Probable_transposase_24"/>
</dbReference>
<organism evidence="3 4">
    <name type="scientific">Cinchona calisaya</name>
    <dbReference type="NCBI Taxonomy" id="153742"/>
    <lineage>
        <taxon>Eukaryota</taxon>
        <taxon>Viridiplantae</taxon>
        <taxon>Streptophyta</taxon>
        <taxon>Embryophyta</taxon>
        <taxon>Tracheophyta</taxon>
        <taxon>Spermatophyta</taxon>
        <taxon>Magnoliopsida</taxon>
        <taxon>eudicotyledons</taxon>
        <taxon>Gunneridae</taxon>
        <taxon>Pentapetalae</taxon>
        <taxon>asterids</taxon>
        <taxon>lamiids</taxon>
        <taxon>Gentianales</taxon>
        <taxon>Rubiaceae</taxon>
        <taxon>Cinchonoideae</taxon>
        <taxon>Cinchoneae</taxon>
        <taxon>Cinchona</taxon>
    </lineage>
</organism>
<dbReference type="InterPro" id="IPR039266">
    <property type="entry name" value="EN-1/SPM"/>
</dbReference>
<dbReference type="Pfam" id="PF03004">
    <property type="entry name" value="Transposase_24"/>
    <property type="match status" value="1"/>
</dbReference>
<sequence length="453" mass="50475">MADAGDQGGEKTKKTGKKQMSGSVTAAGVSVQVPPPPYSQASQTQQTNAHIPELIPIANLRVMCHASPSTSQQITQPLLHQVQSNPLFVSSPAGGLHTAASSSSAVGNDADDTLIWIEPDGDGFWPHKPAIEGIAACIKTKFEEGKPSWKKFSTATRDMWFEKFQKKFRWLPRHNAAVRENFEKRGAGRLAQMLQKVRKDGRKPSWMGDSAWADLNKYWQSQEFKQKSDQNKKNRDSNAGASLHTGGSIPHRVHFKKMKAERGENPPFSDFYFRTHKKKEGDWVHPRAQAAYENFEKKKAEISSQSTVENDNMSSDGSQHSQHLPSDLDICYDAVGGKKNGRVSGLGSLGRTMKGYSSRPSHPYDLPEDVDERIRSTVHSLSAELQAQLERERLEKEEMKKEQASLQAQLSETRNQLHTLMERLGILPGSSRHQRSLPLDADDEYDADGSSDD</sequence>
<keyword evidence="4" id="KW-1185">Reference proteome</keyword>
<dbReference type="EMBL" id="JBJUIK010000008">
    <property type="protein sequence ID" value="KAL3520427.1"/>
    <property type="molecule type" value="Genomic_DNA"/>
</dbReference>
<evidence type="ECO:0000313" key="3">
    <source>
        <dbReference type="EMBL" id="KAL3520427.1"/>
    </source>
</evidence>
<comment type="caution">
    <text evidence="3">The sequence shown here is derived from an EMBL/GenBank/DDBJ whole genome shotgun (WGS) entry which is preliminary data.</text>
</comment>
<keyword evidence="1" id="KW-0175">Coiled coil</keyword>
<protein>
    <recommendedName>
        <fullName evidence="5">Transposase</fullName>
    </recommendedName>
</protein>
<feature type="region of interest" description="Disordered" evidence="2">
    <location>
        <begin position="1"/>
        <end position="47"/>
    </location>
</feature>
<proteinExistence type="predicted"/>
<evidence type="ECO:0000256" key="2">
    <source>
        <dbReference type="SAM" id="MobiDB-lite"/>
    </source>
</evidence>
<reference evidence="3 4" key="1">
    <citation type="submission" date="2024-11" db="EMBL/GenBank/DDBJ databases">
        <title>A near-complete genome assembly of Cinchona calisaya.</title>
        <authorList>
            <person name="Lian D.C."/>
            <person name="Zhao X.W."/>
            <person name="Wei L."/>
        </authorList>
    </citation>
    <scope>NUCLEOTIDE SEQUENCE [LARGE SCALE GENOMIC DNA]</scope>
    <source>
        <tissue evidence="3">Nenye</tissue>
    </source>
</reference>
<feature type="region of interest" description="Disordered" evidence="2">
    <location>
        <begin position="425"/>
        <end position="453"/>
    </location>
</feature>
<evidence type="ECO:0008006" key="5">
    <source>
        <dbReference type="Google" id="ProtNLM"/>
    </source>
</evidence>
<dbReference type="PANTHER" id="PTHR33157">
    <property type="entry name" value="AUTONOMOUS TRANSPOSABLE ELEMENT EN-1 MOSAIC PROTEIN-RELATED"/>
    <property type="match status" value="1"/>
</dbReference>
<feature type="compositionally biased region" description="Acidic residues" evidence="2">
    <location>
        <begin position="440"/>
        <end position="453"/>
    </location>
</feature>
<name>A0ABD2ZQJ4_9GENT</name>
<dbReference type="AlphaFoldDB" id="A0ABD2ZQJ4"/>
<feature type="region of interest" description="Disordered" evidence="2">
    <location>
        <begin position="224"/>
        <end position="251"/>
    </location>
</feature>
<dbReference type="Proteomes" id="UP001630127">
    <property type="component" value="Unassembled WGS sequence"/>
</dbReference>
<feature type="coiled-coil region" evidence="1">
    <location>
        <begin position="382"/>
        <end position="423"/>
    </location>
</feature>
<feature type="compositionally biased region" description="Basic and acidic residues" evidence="2">
    <location>
        <begin position="224"/>
        <end position="236"/>
    </location>
</feature>
<gene>
    <name evidence="3" type="ORF">ACH5RR_018576</name>
</gene>
<evidence type="ECO:0000313" key="4">
    <source>
        <dbReference type="Proteomes" id="UP001630127"/>
    </source>
</evidence>
<feature type="compositionally biased region" description="Polar residues" evidence="2">
    <location>
        <begin position="302"/>
        <end position="324"/>
    </location>
</feature>